<dbReference type="InterPro" id="IPR003593">
    <property type="entry name" value="AAA+_ATPase"/>
</dbReference>
<keyword evidence="2 5" id="KW-0500">Molybdenum</keyword>
<dbReference type="Pfam" id="PF00005">
    <property type="entry name" value="ABC_tran"/>
    <property type="match status" value="1"/>
</dbReference>
<dbReference type="InterPro" id="IPR050093">
    <property type="entry name" value="ABC_SmlMolc_Importer"/>
</dbReference>
<evidence type="ECO:0000256" key="3">
    <source>
        <dbReference type="ARBA" id="ARBA00022741"/>
    </source>
</evidence>
<evidence type="ECO:0000259" key="6">
    <source>
        <dbReference type="PROSITE" id="PS50893"/>
    </source>
</evidence>
<dbReference type="InterPro" id="IPR003439">
    <property type="entry name" value="ABC_transporter-like_ATP-bd"/>
</dbReference>
<dbReference type="Gene3D" id="3.40.50.300">
    <property type="entry name" value="P-loop containing nucleotide triphosphate hydrolases"/>
    <property type="match status" value="1"/>
</dbReference>
<organism evidence="8 9">
    <name type="scientific">Populibacterium corticicola</name>
    <dbReference type="NCBI Taxonomy" id="1812826"/>
    <lineage>
        <taxon>Bacteria</taxon>
        <taxon>Bacillati</taxon>
        <taxon>Actinomycetota</taxon>
        <taxon>Actinomycetes</taxon>
        <taxon>Micrococcales</taxon>
        <taxon>Jonesiaceae</taxon>
        <taxon>Populibacterium</taxon>
    </lineage>
</organism>
<dbReference type="InterPro" id="IPR004606">
    <property type="entry name" value="Mop_domain"/>
</dbReference>
<dbReference type="PROSITE" id="PS51866">
    <property type="entry name" value="MOP"/>
    <property type="match status" value="1"/>
</dbReference>
<comment type="caution">
    <text evidence="8">The sequence shown here is derived from an EMBL/GenBank/DDBJ whole genome shotgun (WGS) entry which is preliminary data.</text>
</comment>
<evidence type="ECO:0000313" key="8">
    <source>
        <dbReference type="EMBL" id="MFD2839527.1"/>
    </source>
</evidence>
<dbReference type="Proteomes" id="UP001597391">
    <property type="component" value="Unassembled WGS sequence"/>
</dbReference>
<dbReference type="InterPro" id="IPR005116">
    <property type="entry name" value="Transp-assoc_OB_typ1"/>
</dbReference>
<gene>
    <name evidence="8" type="ORF">ACFSYH_02975</name>
</gene>
<reference evidence="9" key="1">
    <citation type="journal article" date="2019" name="Int. J. Syst. Evol. Microbiol.">
        <title>The Global Catalogue of Microorganisms (GCM) 10K type strain sequencing project: providing services to taxonomists for standard genome sequencing and annotation.</title>
        <authorList>
            <consortium name="The Broad Institute Genomics Platform"/>
            <consortium name="The Broad Institute Genome Sequencing Center for Infectious Disease"/>
            <person name="Wu L."/>
            <person name="Ma J."/>
        </authorList>
    </citation>
    <scope>NUCLEOTIDE SEQUENCE [LARGE SCALE GENOMIC DNA]</scope>
    <source>
        <strain evidence="9">KCTC 33576</strain>
    </source>
</reference>
<dbReference type="SUPFAM" id="SSF52540">
    <property type="entry name" value="P-loop containing nucleoside triphosphate hydrolases"/>
    <property type="match status" value="1"/>
</dbReference>
<dbReference type="PANTHER" id="PTHR42781:SF4">
    <property type="entry name" value="SPERMIDINE_PUTRESCINE IMPORT ATP-BINDING PROTEIN POTA"/>
    <property type="match status" value="1"/>
</dbReference>
<keyword evidence="1" id="KW-0813">Transport</keyword>
<feature type="domain" description="ABC transporter" evidence="6">
    <location>
        <begin position="1"/>
        <end position="237"/>
    </location>
</feature>
<dbReference type="GO" id="GO:0005524">
    <property type="term" value="F:ATP binding"/>
    <property type="evidence" value="ECO:0007669"/>
    <property type="project" value="UniProtKB-KW"/>
</dbReference>
<dbReference type="Pfam" id="PF03459">
    <property type="entry name" value="TOBE"/>
    <property type="match status" value="1"/>
</dbReference>
<keyword evidence="4 8" id="KW-0067">ATP-binding</keyword>
<dbReference type="InterPro" id="IPR027417">
    <property type="entry name" value="P-loop_NTPase"/>
</dbReference>
<dbReference type="EMBL" id="JBHUOP010000001">
    <property type="protein sequence ID" value="MFD2839527.1"/>
    <property type="molecule type" value="Genomic_DNA"/>
</dbReference>
<dbReference type="SUPFAM" id="SSF50331">
    <property type="entry name" value="MOP-like"/>
    <property type="match status" value="1"/>
</dbReference>
<evidence type="ECO:0000256" key="2">
    <source>
        <dbReference type="ARBA" id="ARBA00022505"/>
    </source>
</evidence>
<sequence length="363" mass="39038">MTLNCTITGNAARNLPLDISLNVEPGMRVALVGPNGCGKTSTLRILAGLDAAEHGTTISLNNRTLLTDTARTSVHAWQRGIPMVFPEPRLVPSFTVHRSVEQVAKLKRTRTAAHNITQELLRAFDIEHLRDRRVRTLSSGQTARVSLARALACEGGALLLDEPFANLDSGSASESRRLLSRYATEHDLPLIFTSHQVLDVFALATHIAVLEAGELVQFASVSEVASLPRSHFAAEFLGLNLIPVAANTDSHAAIIAMDASAPTPCEVHLDYAPSASRFVSCAPTDVTLELPTSSPSDLVSTRNHWTMQVSHIEVMGSLARVELEGLFPLRADITTRSVAHLALQPGTTVRASIKATALRLYGA</sequence>
<dbReference type="Gene3D" id="2.40.50.100">
    <property type="match status" value="1"/>
</dbReference>
<evidence type="ECO:0000259" key="7">
    <source>
        <dbReference type="PROSITE" id="PS51866"/>
    </source>
</evidence>
<evidence type="ECO:0000256" key="5">
    <source>
        <dbReference type="PROSITE-ProRule" id="PRU01213"/>
    </source>
</evidence>
<evidence type="ECO:0000313" key="9">
    <source>
        <dbReference type="Proteomes" id="UP001597391"/>
    </source>
</evidence>
<accession>A0ABW5XBR8</accession>
<name>A0ABW5XBR8_9MICO</name>
<dbReference type="InterPro" id="IPR008995">
    <property type="entry name" value="Mo/tungstate-bd_C_term_dom"/>
</dbReference>
<dbReference type="SMART" id="SM00382">
    <property type="entry name" value="AAA"/>
    <property type="match status" value="1"/>
</dbReference>
<proteinExistence type="predicted"/>
<dbReference type="PANTHER" id="PTHR42781">
    <property type="entry name" value="SPERMIDINE/PUTRESCINE IMPORT ATP-BINDING PROTEIN POTA"/>
    <property type="match status" value="1"/>
</dbReference>
<dbReference type="RefSeq" id="WP_377465009.1">
    <property type="nucleotide sequence ID" value="NZ_JBHUOP010000001.1"/>
</dbReference>
<keyword evidence="9" id="KW-1185">Reference proteome</keyword>
<feature type="domain" description="Mop" evidence="7">
    <location>
        <begin position="298"/>
        <end position="362"/>
    </location>
</feature>
<keyword evidence="3" id="KW-0547">Nucleotide-binding</keyword>
<evidence type="ECO:0000256" key="1">
    <source>
        <dbReference type="ARBA" id="ARBA00022448"/>
    </source>
</evidence>
<evidence type="ECO:0000256" key="4">
    <source>
        <dbReference type="ARBA" id="ARBA00022840"/>
    </source>
</evidence>
<dbReference type="PROSITE" id="PS50893">
    <property type="entry name" value="ABC_TRANSPORTER_2"/>
    <property type="match status" value="1"/>
</dbReference>
<protein>
    <submittedName>
        <fullName evidence="8">Sulfate/molybdate ABC transporter ATP-binding protein</fullName>
    </submittedName>
</protein>